<keyword evidence="1" id="KW-0479">Metal-binding</keyword>
<evidence type="ECO:0000256" key="3">
    <source>
        <dbReference type="ARBA" id="ARBA00045074"/>
    </source>
</evidence>
<dbReference type="SUPFAM" id="SSF51621">
    <property type="entry name" value="Phosphoenolpyruvate/pyruvate domain"/>
    <property type="match status" value="1"/>
</dbReference>
<dbReference type="InterPro" id="IPR005000">
    <property type="entry name" value="Aldolase/citrate-lyase_domain"/>
</dbReference>
<comment type="caution">
    <text evidence="5">The sequence shown here is derived from an EMBL/GenBank/DDBJ whole genome shotgun (WGS) entry which is preliminary data.</text>
</comment>
<evidence type="ECO:0000256" key="2">
    <source>
        <dbReference type="ARBA" id="ARBA00023239"/>
    </source>
</evidence>
<dbReference type="PANTHER" id="PTHR30502">
    <property type="entry name" value="2-KETO-3-DEOXY-L-RHAMNONATE ALDOLASE"/>
    <property type="match status" value="1"/>
</dbReference>
<dbReference type="InterPro" id="IPR040442">
    <property type="entry name" value="Pyrv_kinase-like_dom_sf"/>
</dbReference>
<dbReference type="InterPro" id="IPR015813">
    <property type="entry name" value="Pyrv/PenolPyrv_kinase-like_dom"/>
</dbReference>
<protein>
    <submittedName>
        <fullName evidence="5">HpcH/HpaI aldolase/citrate lyase family protein</fullName>
    </submittedName>
</protein>
<dbReference type="PROSITE" id="PS51257">
    <property type="entry name" value="PROKAR_LIPOPROTEIN"/>
    <property type="match status" value="1"/>
</dbReference>
<accession>A0ABU6J9Z3</accession>
<evidence type="ECO:0000259" key="4">
    <source>
        <dbReference type="Pfam" id="PF03328"/>
    </source>
</evidence>
<dbReference type="InterPro" id="IPR050251">
    <property type="entry name" value="HpcH-HpaI_aldolase"/>
</dbReference>
<dbReference type="GO" id="GO:0016829">
    <property type="term" value="F:lyase activity"/>
    <property type="evidence" value="ECO:0007669"/>
    <property type="project" value="UniProtKB-KW"/>
</dbReference>
<evidence type="ECO:0000256" key="1">
    <source>
        <dbReference type="ARBA" id="ARBA00022723"/>
    </source>
</evidence>
<evidence type="ECO:0000313" key="5">
    <source>
        <dbReference type="EMBL" id="MEC4720130.1"/>
    </source>
</evidence>
<comment type="catalytic activity">
    <reaction evidence="3">
        <text>D-glyceraldehyde + pyruvate = 2-dehydro-3-deoxy-L-galactonate</text>
        <dbReference type="Rhea" id="RHEA:80055"/>
        <dbReference type="ChEBI" id="CHEBI:15361"/>
        <dbReference type="ChEBI" id="CHEBI:17378"/>
        <dbReference type="ChEBI" id="CHEBI:75545"/>
    </reaction>
</comment>
<keyword evidence="6" id="KW-1185">Reference proteome</keyword>
<keyword evidence="2 5" id="KW-0456">Lyase</keyword>
<dbReference type="Proteomes" id="UP001352263">
    <property type="component" value="Unassembled WGS sequence"/>
</dbReference>
<dbReference type="Gene3D" id="3.20.20.60">
    <property type="entry name" value="Phosphoenolpyruvate-binding domains"/>
    <property type="match status" value="1"/>
</dbReference>
<organism evidence="5 6">
    <name type="scientific">Noviherbaspirillum album</name>
    <dbReference type="NCBI Taxonomy" id="3080276"/>
    <lineage>
        <taxon>Bacteria</taxon>
        <taxon>Pseudomonadati</taxon>
        <taxon>Pseudomonadota</taxon>
        <taxon>Betaproteobacteria</taxon>
        <taxon>Burkholderiales</taxon>
        <taxon>Oxalobacteraceae</taxon>
        <taxon>Noviherbaspirillum</taxon>
    </lineage>
</organism>
<dbReference type="EMBL" id="JAWIIV010000009">
    <property type="protein sequence ID" value="MEC4720130.1"/>
    <property type="molecule type" value="Genomic_DNA"/>
</dbReference>
<evidence type="ECO:0000313" key="6">
    <source>
        <dbReference type="Proteomes" id="UP001352263"/>
    </source>
</evidence>
<sequence>MKTNSFKARLKARQQQIGIWSMLASCNVLEVLTQSSYDWVLIDSEHAPNDVPMVLEQLRTVAQGDMPALVRPVVNDTIIIKRMLDIGAQTLIIPMVDTADDARRAVAAMRYPPLGIRGVSAGTRANRYGRDADYFAQVDNETCLVVQIESAAGLGNIEEIAAVDGVDALFVGPSDLAAALGHLGDNKHPDVQKQIHAARERCHAAGKPIGILMPDAELAAEYTRSGFDFVAITTDITLLRSGAEAALRNLAESTRQGV</sequence>
<feature type="domain" description="HpcH/HpaI aldolase/citrate lyase" evidence="4">
    <location>
        <begin position="16"/>
        <end position="240"/>
    </location>
</feature>
<dbReference type="PANTHER" id="PTHR30502:SF4">
    <property type="entry name" value="5-KETO-4-DEOXY-D-GLUCARATE ALDOLASE"/>
    <property type="match status" value="1"/>
</dbReference>
<name>A0ABU6J9Z3_9BURK</name>
<reference evidence="5 6" key="1">
    <citation type="submission" date="2023-10" db="EMBL/GenBank/DDBJ databases">
        <title>Noviherbaspirillum sp. CPCC 100848 genome assembly.</title>
        <authorList>
            <person name="Li X.Y."/>
            <person name="Fang X.M."/>
        </authorList>
    </citation>
    <scope>NUCLEOTIDE SEQUENCE [LARGE SCALE GENOMIC DNA]</scope>
    <source>
        <strain evidence="5 6">CPCC 100848</strain>
    </source>
</reference>
<dbReference type="Pfam" id="PF03328">
    <property type="entry name" value="HpcH_HpaI"/>
    <property type="match status" value="1"/>
</dbReference>
<proteinExistence type="predicted"/>
<dbReference type="RefSeq" id="WP_326506841.1">
    <property type="nucleotide sequence ID" value="NZ_JAWIIV010000009.1"/>
</dbReference>
<gene>
    <name evidence="5" type="ORF">RY831_13280</name>
</gene>